<evidence type="ECO:0000313" key="3">
    <source>
        <dbReference type="Proteomes" id="UP001469553"/>
    </source>
</evidence>
<dbReference type="SUPFAM" id="SSF56436">
    <property type="entry name" value="C-type lectin-like"/>
    <property type="match status" value="1"/>
</dbReference>
<reference evidence="2 3" key="1">
    <citation type="submission" date="2021-06" db="EMBL/GenBank/DDBJ databases">
        <authorList>
            <person name="Palmer J.M."/>
        </authorList>
    </citation>
    <scope>NUCLEOTIDE SEQUENCE [LARGE SCALE GENOMIC DNA]</scope>
    <source>
        <strain evidence="2 3">AS_MEX2019</strain>
        <tissue evidence="2">Muscle</tissue>
    </source>
</reference>
<accession>A0ABV0Z3J1</accession>
<dbReference type="InterPro" id="IPR016187">
    <property type="entry name" value="CTDL_fold"/>
</dbReference>
<dbReference type="InterPro" id="IPR001304">
    <property type="entry name" value="C-type_lectin-like"/>
</dbReference>
<dbReference type="InterPro" id="IPR016186">
    <property type="entry name" value="C-type_lectin-like/link_sf"/>
</dbReference>
<dbReference type="EMBL" id="JAHRIP010050005">
    <property type="protein sequence ID" value="MEQ2300640.1"/>
    <property type="molecule type" value="Genomic_DNA"/>
</dbReference>
<name>A0ABV0Z3J1_9TELE</name>
<dbReference type="CDD" id="cd00037">
    <property type="entry name" value="CLECT"/>
    <property type="match status" value="1"/>
</dbReference>
<feature type="non-terminal residue" evidence="2">
    <location>
        <position position="1"/>
    </location>
</feature>
<dbReference type="PROSITE" id="PS50041">
    <property type="entry name" value="C_TYPE_LECTIN_2"/>
    <property type="match status" value="1"/>
</dbReference>
<evidence type="ECO:0000313" key="2">
    <source>
        <dbReference type="EMBL" id="MEQ2300640.1"/>
    </source>
</evidence>
<dbReference type="Proteomes" id="UP001469553">
    <property type="component" value="Unassembled WGS sequence"/>
</dbReference>
<organism evidence="2 3">
    <name type="scientific">Ameca splendens</name>
    <dbReference type="NCBI Taxonomy" id="208324"/>
    <lineage>
        <taxon>Eukaryota</taxon>
        <taxon>Metazoa</taxon>
        <taxon>Chordata</taxon>
        <taxon>Craniata</taxon>
        <taxon>Vertebrata</taxon>
        <taxon>Euteleostomi</taxon>
        <taxon>Actinopterygii</taxon>
        <taxon>Neopterygii</taxon>
        <taxon>Teleostei</taxon>
        <taxon>Neoteleostei</taxon>
        <taxon>Acanthomorphata</taxon>
        <taxon>Ovalentaria</taxon>
        <taxon>Atherinomorphae</taxon>
        <taxon>Cyprinodontiformes</taxon>
        <taxon>Goodeidae</taxon>
        <taxon>Ameca</taxon>
    </lineage>
</organism>
<proteinExistence type="predicted"/>
<evidence type="ECO:0000259" key="1">
    <source>
        <dbReference type="PROSITE" id="PS50041"/>
    </source>
</evidence>
<dbReference type="Gene3D" id="3.10.100.10">
    <property type="entry name" value="Mannose-Binding Protein A, subunit A"/>
    <property type="match status" value="1"/>
</dbReference>
<dbReference type="Pfam" id="PF00059">
    <property type="entry name" value="Lectin_C"/>
    <property type="match status" value="1"/>
</dbReference>
<dbReference type="PANTHER" id="PTHR45784:SF8">
    <property type="entry name" value="C-TYPE MANNOSE RECEPTOR 2-RELATED"/>
    <property type="match status" value="1"/>
</dbReference>
<protein>
    <recommendedName>
        <fullName evidence="1">C-type lectin domain-containing protein</fullName>
    </recommendedName>
</protein>
<gene>
    <name evidence="2" type="ORF">AMECASPLE_027792</name>
</gene>
<sequence length="164" mass="19173">QKLIPCTALFTEPKDDKHCAVQWPNPSGPNYWAPDGCDTKHTYMCYDETLVLVKENKTWEEALEHCRTLTEVNRYDLVTLITPDDYDYARERAQHATTDEVWTGLRYLADEWFWMLGEEVQYQDIPSCPAVRCGVLEKNSNSLFGIRDCSQRKNFFCYKKPIST</sequence>
<dbReference type="PANTHER" id="PTHR45784">
    <property type="entry name" value="C-TYPE LECTIN DOMAIN FAMILY 20 MEMBER A-RELATED"/>
    <property type="match status" value="1"/>
</dbReference>
<comment type="caution">
    <text evidence="2">The sequence shown here is derived from an EMBL/GenBank/DDBJ whole genome shotgun (WGS) entry which is preliminary data.</text>
</comment>
<feature type="domain" description="C-type lectin" evidence="1">
    <location>
        <begin position="41"/>
        <end position="158"/>
    </location>
</feature>
<keyword evidence="3" id="KW-1185">Reference proteome</keyword>